<keyword evidence="1" id="KW-0812">Transmembrane</keyword>
<keyword evidence="1" id="KW-1133">Transmembrane helix</keyword>
<proteinExistence type="predicted"/>
<evidence type="ECO:0000256" key="1">
    <source>
        <dbReference type="SAM" id="Phobius"/>
    </source>
</evidence>
<accession>A0A1S3KGB8</accession>
<name>A0A1S3KGB8_LINAN</name>
<organism evidence="2 3">
    <name type="scientific">Lingula anatina</name>
    <name type="common">Brachiopod</name>
    <name type="synonym">Lingula unguis</name>
    <dbReference type="NCBI Taxonomy" id="7574"/>
    <lineage>
        <taxon>Eukaryota</taxon>
        <taxon>Metazoa</taxon>
        <taxon>Spiralia</taxon>
        <taxon>Lophotrochozoa</taxon>
        <taxon>Brachiopoda</taxon>
        <taxon>Linguliformea</taxon>
        <taxon>Lingulata</taxon>
        <taxon>Lingulida</taxon>
        <taxon>Linguloidea</taxon>
        <taxon>Lingulidae</taxon>
        <taxon>Lingula</taxon>
    </lineage>
</organism>
<dbReference type="RefSeq" id="XP_013421685.1">
    <property type="nucleotide sequence ID" value="XM_013566231.1"/>
</dbReference>
<dbReference type="Proteomes" id="UP000085678">
    <property type="component" value="Unplaced"/>
</dbReference>
<dbReference type="KEGG" id="lak:106181754"/>
<feature type="transmembrane region" description="Helical" evidence="1">
    <location>
        <begin position="6"/>
        <end position="24"/>
    </location>
</feature>
<sequence>MTGSVMFTILVGFAIIAGSTVFLVETRKASAEPAKFQCPEPQSCTTIPSNCIKTVTPYGLYFGGLVCAECPVCEIYKYPDLTWCSMIPGCIQMPSDCLIQLPTGFLSDACDETCFLCPVCILTKRIP</sequence>
<dbReference type="GeneID" id="106181754"/>
<dbReference type="AlphaFoldDB" id="A0A1S3KGB8"/>
<protein>
    <submittedName>
        <fullName evidence="3">Uncharacterized protein LOC106181754</fullName>
    </submittedName>
</protein>
<dbReference type="InParanoid" id="A0A1S3KGB8"/>
<keyword evidence="1" id="KW-0472">Membrane</keyword>
<keyword evidence="2" id="KW-1185">Reference proteome</keyword>
<evidence type="ECO:0000313" key="3">
    <source>
        <dbReference type="RefSeq" id="XP_013421685.1"/>
    </source>
</evidence>
<evidence type="ECO:0000313" key="2">
    <source>
        <dbReference type="Proteomes" id="UP000085678"/>
    </source>
</evidence>
<gene>
    <name evidence="3" type="primary">LOC106181754</name>
</gene>
<reference evidence="3" key="1">
    <citation type="submission" date="2025-08" db="UniProtKB">
        <authorList>
            <consortium name="RefSeq"/>
        </authorList>
    </citation>
    <scope>IDENTIFICATION</scope>
    <source>
        <tissue evidence="3">Gonads</tissue>
    </source>
</reference>